<keyword evidence="2" id="KW-1185">Reference proteome</keyword>
<evidence type="ECO:0000313" key="1">
    <source>
        <dbReference type="EMBL" id="MEQ2272119.1"/>
    </source>
</evidence>
<name>A0ABV0WRP1_9TELE</name>
<organism evidence="1 2">
    <name type="scientific">Xenotaenia resolanae</name>
    <dbReference type="NCBI Taxonomy" id="208358"/>
    <lineage>
        <taxon>Eukaryota</taxon>
        <taxon>Metazoa</taxon>
        <taxon>Chordata</taxon>
        <taxon>Craniata</taxon>
        <taxon>Vertebrata</taxon>
        <taxon>Euteleostomi</taxon>
        <taxon>Actinopterygii</taxon>
        <taxon>Neopterygii</taxon>
        <taxon>Teleostei</taxon>
        <taxon>Neoteleostei</taxon>
        <taxon>Acanthomorphata</taxon>
        <taxon>Ovalentaria</taxon>
        <taxon>Atherinomorphae</taxon>
        <taxon>Cyprinodontiformes</taxon>
        <taxon>Goodeidae</taxon>
        <taxon>Xenotaenia</taxon>
    </lineage>
</organism>
<evidence type="ECO:0000313" key="2">
    <source>
        <dbReference type="Proteomes" id="UP001444071"/>
    </source>
</evidence>
<reference evidence="1 2" key="1">
    <citation type="submission" date="2021-06" db="EMBL/GenBank/DDBJ databases">
        <authorList>
            <person name="Palmer J.M."/>
        </authorList>
    </citation>
    <scope>NUCLEOTIDE SEQUENCE [LARGE SCALE GENOMIC DNA]</scope>
    <source>
        <strain evidence="1 2">XR_2019</strain>
        <tissue evidence="1">Muscle</tissue>
    </source>
</reference>
<proteinExistence type="predicted"/>
<comment type="caution">
    <text evidence="1">The sequence shown here is derived from an EMBL/GenBank/DDBJ whole genome shotgun (WGS) entry which is preliminary data.</text>
</comment>
<gene>
    <name evidence="1" type="ORF">XENORESO_015007</name>
</gene>
<sequence>MNKVYLIPRYPLMLSQQSCCSARNTLSDLLSADMMAGRHVAACRSIPAVSSTSSSCPSTAAARNHHTCCTQPCTVSPADCMGQVVQHPSIFYLFRPGSRVIV</sequence>
<dbReference type="EMBL" id="JAHRIM010064845">
    <property type="protein sequence ID" value="MEQ2272119.1"/>
    <property type="molecule type" value="Genomic_DNA"/>
</dbReference>
<protein>
    <submittedName>
        <fullName evidence="1">Uncharacterized protein</fullName>
    </submittedName>
</protein>
<accession>A0ABV0WRP1</accession>
<dbReference type="Proteomes" id="UP001444071">
    <property type="component" value="Unassembled WGS sequence"/>
</dbReference>